<keyword evidence="2" id="KW-0472">Membrane</keyword>
<proteinExistence type="predicted"/>
<accession>A0AAW2DGB9</accession>
<keyword evidence="2" id="KW-1133">Transmembrane helix</keyword>
<feature type="region of interest" description="Disordered" evidence="1">
    <location>
        <begin position="33"/>
        <end position="61"/>
    </location>
</feature>
<evidence type="ECO:0000313" key="3">
    <source>
        <dbReference type="EMBL" id="KAL0008882.1"/>
    </source>
</evidence>
<sequence>MGTPAVIIMGVLAGTLVVYLFACIFFRKRKIRKKETNHSTAKRDVSPASQQLDFTNAAGSGGKDGGMVVSGGAAVAAAAVVASTYGAGDDGHLGGGGCGGGGGGCGTS</sequence>
<feature type="compositionally biased region" description="Basic and acidic residues" evidence="1">
    <location>
        <begin position="34"/>
        <end position="45"/>
    </location>
</feature>
<feature type="compositionally biased region" description="Polar residues" evidence="1">
    <location>
        <begin position="47"/>
        <end position="58"/>
    </location>
</feature>
<comment type="caution">
    <text evidence="3">The sequence shown here is derived from an EMBL/GenBank/DDBJ whole genome shotgun (WGS) entry which is preliminary data.</text>
</comment>
<organism evidence="3 4">
    <name type="scientific">Lithocarpus litseifolius</name>
    <dbReference type="NCBI Taxonomy" id="425828"/>
    <lineage>
        <taxon>Eukaryota</taxon>
        <taxon>Viridiplantae</taxon>
        <taxon>Streptophyta</taxon>
        <taxon>Embryophyta</taxon>
        <taxon>Tracheophyta</taxon>
        <taxon>Spermatophyta</taxon>
        <taxon>Magnoliopsida</taxon>
        <taxon>eudicotyledons</taxon>
        <taxon>Gunneridae</taxon>
        <taxon>Pentapetalae</taxon>
        <taxon>rosids</taxon>
        <taxon>fabids</taxon>
        <taxon>Fagales</taxon>
        <taxon>Fagaceae</taxon>
        <taxon>Lithocarpus</taxon>
    </lineage>
</organism>
<protein>
    <submittedName>
        <fullName evidence="3">Uncharacterized protein</fullName>
    </submittedName>
</protein>
<reference evidence="3 4" key="1">
    <citation type="submission" date="2024-01" db="EMBL/GenBank/DDBJ databases">
        <title>A telomere-to-telomere, gap-free genome of sweet tea (Lithocarpus litseifolius).</title>
        <authorList>
            <person name="Zhou J."/>
        </authorList>
    </citation>
    <scope>NUCLEOTIDE SEQUENCE [LARGE SCALE GENOMIC DNA]</scope>
    <source>
        <strain evidence="3">Zhou-2022a</strain>
        <tissue evidence="3">Leaf</tissue>
    </source>
</reference>
<feature type="transmembrane region" description="Helical" evidence="2">
    <location>
        <begin position="6"/>
        <end position="26"/>
    </location>
</feature>
<keyword evidence="4" id="KW-1185">Reference proteome</keyword>
<dbReference type="EMBL" id="JAZDWU010000003">
    <property type="protein sequence ID" value="KAL0008882.1"/>
    <property type="molecule type" value="Genomic_DNA"/>
</dbReference>
<evidence type="ECO:0000313" key="4">
    <source>
        <dbReference type="Proteomes" id="UP001459277"/>
    </source>
</evidence>
<evidence type="ECO:0000256" key="2">
    <source>
        <dbReference type="SAM" id="Phobius"/>
    </source>
</evidence>
<keyword evidence="2" id="KW-0812">Transmembrane</keyword>
<evidence type="ECO:0000256" key="1">
    <source>
        <dbReference type="SAM" id="MobiDB-lite"/>
    </source>
</evidence>
<feature type="compositionally biased region" description="Gly residues" evidence="1">
    <location>
        <begin position="93"/>
        <end position="108"/>
    </location>
</feature>
<name>A0AAW2DGB9_9ROSI</name>
<dbReference type="AlphaFoldDB" id="A0AAW2DGB9"/>
<gene>
    <name evidence="3" type="ORF">SO802_010384</name>
</gene>
<feature type="region of interest" description="Disordered" evidence="1">
    <location>
        <begin position="88"/>
        <end position="108"/>
    </location>
</feature>
<dbReference type="Proteomes" id="UP001459277">
    <property type="component" value="Unassembled WGS sequence"/>
</dbReference>